<evidence type="ECO:0000256" key="15">
    <source>
        <dbReference type="HAMAP-Rule" id="MF_00103"/>
    </source>
</evidence>
<evidence type="ECO:0000256" key="6">
    <source>
        <dbReference type="ARBA" id="ARBA00022771"/>
    </source>
</evidence>
<proteinExistence type="inferred from homology"/>
<feature type="binding site" evidence="15">
    <location>
        <position position="109"/>
    </location>
    <ligand>
        <name>DNA</name>
        <dbReference type="ChEBI" id="CHEBI:16991"/>
    </ligand>
</feature>
<feature type="domain" description="FPG-type" evidence="16">
    <location>
        <begin position="236"/>
        <end position="270"/>
    </location>
</feature>
<dbReference type="PROSITE" id="PS51066">
    <property type="entry name" value="ZF_FPG_2"/>
    <property type="match status" value="1"/>
</dbReference>
<comment type="cofactor">
    <cofactor evidence="15">
        <name>Zn(2+)</name>
        <dbReference type="ChEBI" id="CHEBI:29105"/>
    </cofactor>
    <text evidence="15">Binds 1 zinc ion per subunit.</text>
</comment>
<evidence type="ECO:0000256" key="8">
    <source>
        <dbReference type="ARBA" id="ARBA00022833"/>
    </source>
</evidence>
<evidence type="ECO:0000259" key="17">
    <source>
        <dbReference type="PROSITE" id="PS51068"/>
    </source>
</evidence>
<protein>
    <recommendedName>
        <fullName evidence="15">Formamidopyrimidine-DNA glycosylase</fullName>
        <shortName evidence="15">Fapy-DNA glycosylase</shortName>
        <ecNumber evidence="15">3.2.2.23</ecNumber>
    </recommendedName>
    <alternativeName>
        <fullName evidence="15">DNA-(apurinic or apyrimidinic site) lyase MutM</fullName>
        <shortName evidence="15">AP lyase MutM</shortName>
        <ecNumber evidence="15">4.2.99.18</ecNumber>
    </alternativeName>
</protein>
<dbReference type="EC" id="4.2.99.18" evidence="15"/>
<organism evidence="18 19">
    <name type="scientific">Gilvimarinus algae</name>
    <dbReference type="NCBI Taxonomy" id="3058037"/>
    <lineage>
        <taxon>Bacteria</taxon>
        <taxon>Pseudomonadati</taxon>
        <taxon>Pseudomonadota</taxon>
        <taxon>Gammaproteobacteria</taxon>
        <taxon>Cellvibrionales</taxon>
        <taxon>Cellvibrionaceae</taxon>
        <taxon>Gilvimarinus</taxon>
    </lineage>
</organism>
<feature type="binding site" evidence="15">
    <location>
        <position position="151"/>
    </location>
    <ligand>
        <name>DNA</name>
        <dbReference type="ChEBI" id="CHEBI:16991"/>
    </ligand>
</feature>
<keyword evidence="13 15" id="KW-0326">Glycosidase</keyword>
<comment type="function">
    <text evidence="15">Involved in base excision repair of DNA damaged by oxidation or by mutagenic agents. Acts as DNA glycosylase that recognizes and removes damaged bases. Has a preference for oxidized purines, such as 7,8-dihydro-8-oxoguanine (8-oxoG). Has AP (apurinic/apyrimidinic) lyase activity and introduces nicks in the DNA strand. Cleaves the DNA backbone by beta-delta elimination to generate a single-strand break at the site of the removed base with both 3'- and 5'-phosphates.</text>
</comment>
<evidence type="ECO:0000256" key="9">
    <source>
        <dbReference type="ARBA" id="ARBA00023125"/>
    </source>
</evidence>
<keyword evidence="8 15" id="KW-0862">Zinc</keyword>
<comment type="catalytic activity">
    <reaction evidence="14 15">
        <text>2'-deoxyribonucleotide-(2'-deoxyribose 5'-phosphate)-2'-deoxyribonucleotide-DNA = a 3'-end 2'-deoxyribonucleotide-(2,3-dehydro-2,3-deoxyribose 5'-phosphate)-DNA + a 5'-end 5'-phospho-2'-deoxyribonucleoside-DNA + H(+)</text>
        <dbReference type="Rhea" id="RHEA:66592"/>
        <dbReference type="Rhea" id="RHEA-COMP:13180"/>
        <dbReference type="Rhea" id="RHEA-COMP:16897"/>
        <dbReference type="Rhea" id="RHEA-COMP:17067"/>
        <dbReference type="ChEBI" id="CHEBI:15378"/>
        <dbReference type="ChEBI" id="CHEBI:136412"/>
        <dbReference type="ChEBI" id="CHEBI:157695"/>
        <dbReference type="ChEBI" id="CHEBI:167181"/>
        <dbReference type="EC" id="4.2.99.18"/>
    </reaction>
</comment>
<evidence type="ECO:0000256" key="11">
    <source>
        <dbReference type="ARBA" id="ARBA00023239"/>
    </source>
</evidence>
<gene>
    <name evidence="15 18" type="primary">mutM</name>
    <name evidence="15" type="synonym">fpg</name>
    <name evidence="18" type="ORF">QWI16_04470</name>
</gene>
<dbReference type="SUPFAM" id="SSF81624">
    <property type="entry name" value="N-terminal domain of MutM-like DNA repair proteins"/>
    <property type="match status" value="1"/>
</dbReference>
<dbReference type="SMART" id="SM00898">
    <property type="entry name" value="Fapy_DNA_glyco"/>
    <property type="match status" value="1"/>
</dbReference>
<dbReference type="Gene3D" id="3.20.190.10">
    <property type="entry name" value="MutM-like, N-terminal"/>
    <property type="match status" value="1"/>
</dbReference>
<comment type="similarity">
    <text evidence="2 15">Belongs to the FPG family.</text>
</comment>
<comment type="catalytic activity">
    <reaction evidence="1 15">
        <text>Hydrolysis of DNA containing ring-opened 7-methylguanine residues, releasing 2,6-diamino-4-hydroxy-5-(N-methyl)formamidopyrimidine.</text>
        <dbReference type="EC" id="3.2.2.23"/>
    </reaction>
</comment>
<dbReference type="CDD" id="cd08966">
    <property type="entry name" value="EcFpg-like_N"/>
    <property type="match status" value="1"/>
</dbReference>
<dbReference type="PANTHER" id="PTHR22993:SF9">
    <property type="entry name" value="FORMAMIDOPYRIMIDINE-DNA GLYCOSYLASE"/>
    <property type="match status" value="1"/>
</dbReference>
<dbReference type="InterPro" id="IPR010663">
    <property type="entry name" value="Znf_FPG/IleRS"/>
</dbReference>
<evidence type="ECO:0000256" key="13">
    <source>
        <dbReference type="ARBA" id="ARBA00023295"/>
    </source>
</evidence>
<dbReference type="NCBIfam" id="TIGR00577">
    <property type="entry name" value="fpg"/>
    <property type="match status" value="1"/>
</dbReference>
<evidence type="ECO:0000256" key="12">
    <source>
        <dbReference type="ARBA" id="ARBA00023268"/>
    </source>
</evidence>
<dbReference type="SMART" id="SM01232">
    <property type="entry name" value="H2TH"/>
    <property type="match status" value="1"/>
</dbReference>
<evidence type="ECO:0000256" key="1">
    <source>
        <dbReference type="ARBA" id="ARBA00001668"/>
    </source>
</evidence>
<dbReference type="PROSITE" id="PS01242">
    <property type="entry name" value="ZF_FPG_1"/>
    <property type="match status" value="1"/>
</dbReference>
<keyword evidence="7 15" id="KW-0378">Hydrolase</keyword>
<dbReference type="Pfam" id="PF01149">
    <property type="entry name" value="Fapy_DNA_glyco"/>
    <property type="match status" value="1"/>
</dbReference>
<dbReference type="InterPro" id="IPR012319">
    <property type="entry name" value="FPG_cat"/>
</dbReference>
<feature type="active site" description="Proton donor" evidence="15">
    <location>
        <position position="3"/>
    </location>
</feature>
<dbReference type="InterPro" id="IPR015887">
    <property type="entry name" value="DNA_glyclase_Znf_dom_DNA_BS"/>
</dbReference>
<keyword evidence="10 15" id="KW-0234">DNA repair</keyword>
<dbReference type="EMBL" id="JAULRT010000035">
    <property type="protein sequence ID" value="MDO3381415.1"/>
    <property type="molecule type" value="Genomic_DNA"/>
</dbReference>
<dbReference type="Pfam" id="PF06831">
    <property type="entry name" value="H2TH"/>
    <property type="match status" value="1"/>
</dbReference>
<dbReference type="InterPro" id="IPR035937">
    <property type="entry name" value="FPG_N"/>
</dbReference>
<feature type="active site" description="Schiff-base intermediate with DNA" evidence="15">
    <location>
        <position position="2"/>
    </location>
</feature>
<dbReference type="PANTHER" id="PTHR22993">
    <property type="entry name" value="FORMAMIDOPYRIMIDINE-DNA GLYCOSYLASE"/>
    <property type="match status" value="1"/>
</dbReference>
<dbReference type="InterPro" id="IPR015886">
    <property type="entry name" value="H2TH_FPG"/>
</dbReference>
<evidence type="ECO:0000256" key="5">
    <source>
        <dbReference type="ARBA" id="ARBA00022763"/>
    </source>
</evidence>
<dbReference type="InterPro" id="IPR010979">
    <property type="entry name" value="Ribosomal_uS13-like_H2TH"/>
</dbReference>
<dbReference type="HAMAP" id="MF_00103">
    <property type="entry name" value="Fapy_DNA_glycosyl"/>
    <property type="match status" value="1"/>
</dbReference>
<keyword evidence="5 15" id="KW-0227">DNA damage</keyword>
<evidence type="ECO:0000256" key="3">
    <source>
        <dbReference type="ARBA" id="ARBA00011245"/>
    </source>
</evidence>
<dbReference type="GO" id="GO:0140078">
    <property type="term" value="F:class I DNA-(apurinic or apyrimidinic site) endonuclease activity"/>
    <property type="evidence" value="ECO:0007669"/>
    <property type="project" value="UniProtKB-EC"/>
</dbReference>
<dbReference type="Pfam" id="PF06827">
    <property type="entry name" value="zf-FPG_IleRS"/>
    <property type="match status" value="1"/>
</dbReference>
<keyword evidence="11 15" id="KW-0456">Lyase</keyword>
<evidence type="ECO:0000256" key="2">
    <source>
        <dbReference type="ARBA" id="ARBA00009409"/>
    </source>
</evidence>
<evidence type="ECO:0000256" key="10">
    <source>
        <dbReference type="ARBA" id="ARBA00023204"/>
    </source>
</evidence>
<evidence type="ECO:0000259" key="16">
    <source>
        <dbReference type="PROSITE" id="PS51066"/>
    </source>
</evidence>
<keyword evidence="4 15" id="KW-0479">Metal-binding</keyword>
<dbReference type="PROSITE" id="PS51068">
    <property type="entry name" value="FPG_CAT"/>
    <property type="match status" value="1"/>
</dbReference>
<dbReference type="EC" id="3.2.2.23" evidence="15"/>
<keyword evidence="12 15" id="KW-0511">Multifunctional enzyme</keyword>
<evidence type="ECO:0000256" key="7">
    <source>
        <dbReference type="ARBA" id="ARBA00022801"/>
    </source>
</evidence>
<dbReference type="InterPro" id="IPR020629">
    <property type="entry name" value="FPG_Glyclase"/>
</dbReference>
<feature type="active site" description="Proton donor; for delta-elimination activity" evidence="15">
    <location>
        <position position="260"/>
    </location>
</feature>
<keyword evidence="9 15" id="KW-0238">DNA-binding</keyword>
<evidence type="ECO:0000313" key="18">
    <source>
        <dbReference type="EMBL" id="MDO3381415.1"/>
    </source>
</evidence>
<feature type="binding site" evidence="15">
    <location>
        <position position="91"/>
    </location>
    <ligand>
        <name>DNA</name>
        <dbReference type="ChEBI" id="CHEBI:16991"/>
    </ligand>
</feature>
<name>A0ABT8TCQ6_9GAMM</name>
<dbReference type="InterPro" id="IPR000214">
    <property type="entry name" value="Znf_DNA_glyclase/AP_lyase"/>
</dbReference>
<dbReference type="NCBIfam" id="NF002211">
    <property type="entry name" value="PRK01103.1"/>
    <property type="match status" value="1"/>
</dbReference>
<dbReference type="RefSeq" id="WP_302711552.1">
    <property type="nucleotide sequence ID" value="NZ_JAULRT010000035.1"/>
</dbReference>
<sequence>MPELPEVETTCRGIAPHITGRKVKAIVVRQPSLRWPVPADLPALLVGRKLHGVSRRGKYLLLGFSEGSLLIHLGMSGSLRLVAPGAPPQLHDHIDIAFSGRVLRYHDPRRFGSMHWQPGDPAEHFLLASLGPEPLEPLFDGEWLFQRSRKRQQAVKPFLMDSKVVVGVGNIYANEALFMAGIKPIRKAGSLTRNNCLALAEHIKFVLQRSIDQGGTTLRDFVGGDGKPGYFKQQLLVYGRGGEPCTVCALPLKEIRLGQRTTVYCTRCQR</sequence>
<accession>A0ABT8TCQ6</accession>
<dbReference type="GO" id="GO:0008534">
    <property type="term" value="F:oxidized purine nucleobase lesion DNA N-glycosylase activity"/>
    <property type="evidence" value="ECO:0007669"/>
    <property type="project" value="UniProtKB-EC"/>
</dbReference>
<keyword evidence="19" id="KW-1185">Reference proteome</keyword>
<comment type="subunit">
    <text evidence="3 15">Monomer.</text>
</comment>
<evidence type="ECO:0000256" key="14">
    <source>
        <dbReference type="ARBA" id="ARBA00044632"/>
    </source>
</evidence>
<feature type="domain" description="Formamidopyrimidine-DNA glycosylase catalytic" evidence="17">
    <location>
        <begin position="2"/>
        <end position="112"/>
    </location>
</feature>
<comment type="caution">
    <text evidence="18">The sequence shown here is derived from an EMBL/GenBank/DDBJ whole genome shotgun (WGS) entry which is preliminary data.</text>
</comment>
<feature type="active site" description="Proton donor; for beta-elimination activity" evidence="15">
    <location>
        <position position="58"/>
    </location>
</feature>
<dbReference type="Gene3D" id="1.10.8.50">
    <property type="match status" value="1"/>
</dbReference>
<dbReference type="Proteomes" id="UP001168380">
    <property type="component" value="Unassembled WGS sequence"/>
</dbReference>
<keyword evidence="6 15" id="KW-0863">Zinc-finger</keyword>
<reference evidence="18" key="1">
    <citation type="submission" date="2023-07" db="EMBL/GenBank/DDBJ databases">
        <title>Gilvimarinus algae sp. nov., isolated from the surface of Kelp.</title>
        <authorList>
            <person name="Sun Y.Y."/>
            <person name="Gong Y."/>
            <person name="Du Z.J."/>
        </authorList>
    </citation>
    <scope>NUCLEOTIDE SEQUENCE</scope>
    <source>
        <strain evidence="18">SDUM040014</strain>
    </source>
</reference>
<evidence type="ECO:0000313" key="19">
    <source>
        <dbReference type="Proteomes" id="UP001168380"/>
    </source>
</evidence>
<evidence type="ECO:0000256" key="4">
    <source>
        <dbReference type="ARBA" id="ARBA00022723"/>
    </source>
</evidence>
<dbReference type="SUPFAM" id="SSF46946">
    <property type="entry name" value="S13-like H2TH domain"/>
    <property type="match status" value="1"/>
</dbReference>
<dbReference type="SUPFAM" id="SSF57716">
    <property type="entry name" value="Glucocorticoid receptor-like (DNA-binding domain)"/>
    <property type="match status" value="1"/>
</dbReference>